<dbReference type="EMBL" id="BONU01000064">
    <property type="protein sequence ID" value="GIG76597.1"/>
    <property type="molecule type" value="Genomic_DNA"/>
</dbReference>
<keyword evidence="3" id="KW-1185">Reference proteome</keyword>
<feature type="transmembrane region" description="Helical" evidence="1">
    <location>
        <begin position="45"/>
        <end position="63"/>
    </location>
</feature>
<gene>
    <name evidence="2" type="ORF">Pfl04_50010</name>
</gene>
<evidence type="ECO:0000313" key="2">
    <source>
        <dbReference type="EMBL" id="GIG76597.1"/>
    </source>
</evidence>
<comment type="caution">
    <text evidence="2">The sequence shown here is derived from an EMBL/GenBank/DDBJ whole genome shotgun (WGS) entry which is preliminary data.</text>
</comment>
<name>A0A8J3LRA8_9ACTN</name>
<proteinExistence type="predicted"/>
<sequence>MIVHNLQAQPGQCESWPLAWGVVYPVLLVIAAVGAVGGLWAVRQVARLALVLAGAMILLAYATSEPAGVVPTTSVRYLSPLMVCVPVVLWPLWSAVSRRTIVAGA</sequence>
<feature type="transmembrane region" description="Helical" evidence="1">
    <location>
        <begin position="75"/>
        <end position="93"/>
    </location>
</feature>
<protein>
    <submittedName>
        <fullName evidence="2">Uncharacterized protein</fullName>
    </submittedName>
</protein>
<organism evidence="2 3">
    <name type="scientific">Planosporangium flavigriseum</name>
    <dbReference type="NCBI Taxonomy" id="373681"/>
    <lineage>
        <taxon>Bacteria</taxon>
        <taxon>Bacillati</taxon>
        <taxon>Actinomycetota</taxon>
        <taxon>Actinomycetes</taxon>
        <taxon>Micromonosporales</taxon>
        <taxon>Micromonosporaceae</taxon>
        <taxon>Planosporangium</taxon>
    </lineage>
</organism>
<dbReference type="Proteomes" id="UP000653674">
    <property type="component" value="Unassembled WGS sequence"/>
</dbReference>
<dbReference type="RefSeq" id="WP_168080137.1">
    <property type="nucleotide sequence ID" value="NZ_BAAAQJ010000018.1"/>
</dbReference>
<keyword evidence="1" id="KW-0812">Transmembrane</keyword>
<evidence type="ECO:0000313" key="3">
    <source>
        <dbReference type="Proteomes" id="UP000653674"/>
    </source>
</evidence>
<feature type="transmembrane region" description="Helical" evidence="1">
    <location>
        <begin position="18"/>
        <end position="40"/>
    </location>
</feature>
<evidence type="ECO:0000256" key="1">
    <source>
        <dbReference type="SAM" id="Phobius"/>
    </source>
</evidence>
<keyword evidence="1" id="KW-1133">Transmembrane helix</keyword>
<accession>A0A8J3LRA8</accession>
<keyword evidence="1" id="KW-0472">Membrane</keyword>
<reference evidence="2" key="1">
    <citation type="submission" date="2021-01" db="EMBL/GenBank/DDBJ databases">
        <title>Whole genome shotgun sequence of Planosporangium flavigriseum NBRC 105377.</title>
        <authorList>
            <person name="Komaki H."/>
            <person name="Tamura T."/>
        </authorList>
    </citation>
    <scope>NUCLEOTIDE SEQUENCE</scope>
    <source>
        <strain evidence="2">NBRC 105377</strain>
    </source>
</reference>
<dbReference type="AlphaFoldDB" id="A0A8J3LRA8"/>